<feature type="region of interest" description="Disordered" evidence="1">
    <location>
        <begin position="30"/>
        <end position="67"/>
    </location>
</feature>
<feature type="compositionally biased region" description="Polar residues" evidence="1">
    <location>
        <begin position="449"/>
        <end position="460"/>
    </location>
</feature>
<comment type="caution">
    <text evidence="4">The sequence shown here is derived from an EMBL/GenBank/DDBJ whole genome shotgun (WGS) entry which is preliminary data.</text>
</comment>
<feature type="compositionally biased region" description="Low complexity" evidence="1">
    <location>
        <begin position="1739"/>
        <end position="1749"/>
    </location>
</feature>
<evidence type="ECO:0000256" key="3">
    <source>
        <dbReference type="SAM" id="SignalP"/>
    </source>
</evidence>
<keyword evidence="2" id="KW-1133">Transmembrane helix</keyword>
<evidence type="ECO:0000313" key="4">
    <source>
        <dbReference type="EMBL" id="KAH8026186.1"/>
    </source>
</evidence>
<evidence type="ECO:0000256" key="2">
    <source>
        <dbReference type="SAM" id="Phobius"/>
    </source>
</evidence>
<feature type="compositionally biased region" description="Basic and acidic residues" evidence="1">
    <location>
        <begin position="1640"/>
        <end position="1656"/>
    </location>
</feature>
<dbReference type="EMBL" id="JABSTU010000007">
    <property type="protein sequence ID" value="KAH8026186.1"/>
    <property type="molecule type" value="Genomic_DNA"/>
</dbReference>
<feature type="compositionally biased region" description="Polar residues" evidence="1">
    <location>
        <begin position="1343"/>
        <end position="1356"/>
    </location>
</feature>
<feature type="compositionally biased region" description="Basic residues" evidence="1">
    <location>
        <begin position="269"/>
        <end position="280"/>
    </location>
</feature>
<feature type="region of interest" description="Disordered" evidence="1">
    <location>
        <begin position="1161"/>
        <end position="1229"/>
    </location>
</feature>
<feature type="region of interest" description="Disordered" evidence="1">
    <location>
        <begin position="1639"/>
        <end position="1775"/>
    </location>
</feature>
<keyword evidence="2" id="KW-0812">Transmembrane</keyword>
<evidence type="ECO:0000256" key="1">
    <source>
        <dbReference type="SAM" id="MobiDB-lite"/>
    </source>
</evidence>
<proteinExistence type="predicted"/>
<gene>
    <name evidence="4" type="ORF">HPB51_016789</name>
</gene>
<evidence type="ECO:0000313" key="5">
    <source>
        <dbReference type="Proteomes" id="UP000821866"/>
    </source>
</evidence>
<feature type="signal peptide" evidence="3">
    <location>
        <begin position="1"/>
        <end position="17"/>
    </location>
</feature>
<feature type="transmembrane region" description="Helical" evidence="2">
    <location>
        <begin position="179"/>
        <end position="202"/>
    </location>
</feature>
<feature type="region of interest" description="Disordered" evidence="1">
    <location>
        <begin position="1122"/>
        <end position="1145"/>
    </location>
</feature>
<reference evidence="4" key="2">
    <citation type="submission" date="2021-09" db="EMBL/GenBank/DDBJ databases">
        <authorList>
            <person name="Jia N."/>
            <person name="Wang J."/>
            <person name="Shi W."/>
            <person name="Du L."/>
            <person name="Sun Y."/>
            <person name="Zhan W."/>
            <person name="Jiang J."/>
            <person name="Wang Q."/>
            <person name="Zhang B."/>
            <person name="Ji P."/>
            <person name="Sakyi L.B."/>
            <person name="Cui X."/>
            <person name="Yuan T."/>
            <person name="Jiang B."/>
            <person name="Yang W."/>
            <person name="Lam T.T.-Y."/>
            <person name="Chang Q."/>
            <person name="Ding S."/>
            <person name="Wang X."/>
            <person name="Zhu J."/>
            <person name="Ruan X."/>
            <person name="Zhao L."/>
            <person name="Wei J."/>
            <person name="Que T."/>
            <person name="Du C."/>
            <person name="Cheng J."/>
            <person name="Dai P."/>
            <person name="Han X."/>
            <person name="Huang E."/>
            <person name="Gao Y."/>
            <person name="Liu J."/>
            <person name="Shao H."/>
            <person name="Ye R."/>
            <person name="Li L."/>
            <person name="Wei W."/>
            <person name="Wang X."/>
            <person name="Wang C."/>
            <person name="Huo Q."/>
            <person name="Li W."/>
            <person name="Guo W."/>
            <person name="Chen H."/>
            <person name="Chen S."/>
            <person name="Zhou L."/>
            <person name="Zhou L."/>
            <person name="Ni X."/>
            <person name="Tian J."/>
            <person name="Zhou Y."/>
            <person name="Sheng Y."/>
            <person name="Liu T."/>
            <person name="Pan Y."/>
            <person name="Xia L."/>
            <person name="Li J."/>
            <person name="Zhao F."/>
            <person name="Cao W."/>
        </authorList>
    </citation>
    <scope>NUCLEOTIDE SEQUENCE</scope>
    <source>
        <strain evidence="4">Rmic-2018</strain>
        <tissue evidence="4">Larvae</tissue>
    </source>
</reference>
<feature type="region of interest" description="Disordered" evidence="1">
    <location>
        <begin position="344"/>
        <end position="373"/>
    </location>
</feature>
<feature type="chain" id="PRO_5039936362" evidence="3">
    <location>
        <begin position="18"/>
        <end position="1775"/>
    </location>
</feature>
<name>A0A9J6DWC6_RHIMP</name>
<feature type="compositionally biased region" description="Polar residues" evidence="1">
    <location>
        <begin position="1694"/>
        <end position="1706"/>
    </location>
</feature>
<keyword evidence="5" id="KW-1185">Reference proteome</keyword>
<feature type="compositionally biased region" description="Basic and acidic residues" evidence="1">
    <location>
        <begin position="477"/>
        <end position="510"/>
    </location>
</feature>
<keyword evidence="2" id="KW-0472">Membrane</keyword>
<feature type="compositionally biased region" description="Basic and acidic residues" evidence="1">
    <location>
        <begin position="56"/>
        <end position="67"/>
    </location>
</feature>
<dbReference type="Proteomes" id="UP000821866">
    <property type="component" value="Unassembled WGS sequence"/>
</dbReference>
<reference evidence="4" key="1">
    <citation type="journal article" date="2020" name="Cell">
        <title>Large-Scale Comparative Analyses of Tick Genomes Elucidate Their Genetic Diversity and Vector Capacities.</title>
        <authorList>
            <consortium name="Tick Genome and Microbiome Consortium (TIGMIC)"/>
            <person name="Jia N."/>
            <person name="Wang J."/>
            <person name="Shi W."/>
            <person name="Du L."/>
            <person name="Sun Y."/>
            <person name="Zhan W."/>
            <person name="Jiang J.F."/>
            <person name="Wang Q."/>
            <person name="Zhang B."/>
            <person name="Ji P."/>
            <person name="Bell-Sakyi L."/>
            <person name="Cui X.M."/>
            <person name="Yuan T.T."/>
            <person name="Jiang B.G."/>
            <person name="Yang W.F."/>
            <person name="Lam T.T."/>
            <person name="Chang Q.C."/>
            <person name="Ding S.J."/>
            <person name="Wang X.J."/>
            <person name="Zhu J.G."/>
            <person name="Ruan X.D."/>
            <person name="Zhao L."/>
            <person name="Wei J.T."/>
            <person name="Ye R.Z."/>
            <person name="Que T.C."/>
            <person name="Du C.H."/>
            <person name="Zhou Y.H."/>
            <person name="Cheng J.X."/>
            <person name="Dai P.F."/>
            <person name="Guo W.B."/>
            <person name="Han X.H."/>
            <person name="Huang E.J."/>
            <person name="Li L.F."/>
            <person name="Wei W."/>
            <person name="Gao Y.C."/>
            <person name="Liu J.Z."/>
            <person name="Shao H.Z."/>
            <person name="Wang X."/>
            <person name="Wang C.C."/>
            <person name="Yang T.C."/>
            <person name="Huo Q.B."/>
            <person name="Li W."/>
            <person name="Chen H.Y."/>
            <person name="Chen S.E."/>
            <person name="Zhou L.G."/>
            <person name="Ni X.B."/>
            <person name="Tian J.H."/>
            <person name="Sheng Y."/>
            <person name="Liu T."/>
            <person name="Pan Y.S."/>
            <person name="Xia L.Y."/>
            <person name="Li J."/>
            <person name="Zhao F."/>
            <person name="Cao W.C."/>
        </authorList>
    </citation>
    <scope>NUCLEOTIDE SEQUENCE</scope>
    <source>
        <strain evidence="4">Rmic-2018</strain>
    </source>
</reference>
<feature type="region of interest" description="Disordered" evidence="1">
    <location>
        <begin position="1343"/>
        <end position="1375"/>
    </location>
</feature>
<feature type="compositionally biased region" description="Polar residues" evidence="1">
    <location>
        <begin position="1161"/>
        <end position="1186"/>
    </location>
</feature>
<protein>
    <submittedName>
        <fullName evidence="4">Uncharacterized protein</fullName>
    </submittedName>
</protein>
<feature type="region of interest" description="Disordered" evidence="1">
    <location>
        <begin position="449"/>
        <end position="536"/>
    </location>
</feature>
<organism evidence="4 5">
    <name type="scientific">Rhipicephalus microplus</name>
    <name type="common">Cattle tick</name>
    <name type="synonym">Boophilus microplus</name>
    <dbReference type="NCBI Taxonomy" id="6941"/>
    <lineage>
        <taxon>Eukaryota</taxon>
        <taxon>Metazoa</taxon>
        <taxon>Ecdysozoa</taxon>
        <taxon>Arthropoda</taxon>
        <taxon>Chelicerata</taxon>
        <taxon>Arachnida</taxon>
        <taxon>Acari</taxon>
        <taxon>Parasitiformes</taxon>
        <taxon>Ixodida</taxon>
        <taxon>Ixodoidea</taxon>
        <taxon>Ixodidae</taxon>
        <taxon>Rhipicephalinae</taxon>
        <taxon>Rhipicephalus</taxon>
        <taxon>Boophilus</taxon>
    </lineage>
</organism>
<keyword evidence="3" id="KW-0732">Signal</keyword>
<sequence>MCRSRLLTPVFFDAVLAAVHGKVRPESPWQGWRAQVTAGRETPPSPTSFYEPSPARPRDPESGLDDAYRKGVGTAGVGFGALCGPGESCSSSLGLACIQAEHEEYRCGCGHETPVLINEGGVKKCVRAKSMYESCVSHQECSYRTPNLQCVDFLCYCPLPYVLTESHKCLEPSGPHNNMMFAIAPTAVLIAVLLLIGGAYTYRKVSGGSSSWSSGSSVVGLRSARERRRSESTRRVSSAIRVGRKAEASRRLRLSLDEHGAALRDAKAPRHPPRFIKSKPRQQSIQARKEAARQPSPTPVPLLRDDALCRILNDAEVKVSVERHPSTASDDTKKTARLPPRFIREHRNSGSQTSGPPLGKLREASRVESTTEDSFMREIRFKMRASSVPTVSVQERAMSTDIVRTTDTAVQLDNAGLEMVDKSQQMSELPSLCTELKVGAPVHKLIQKAKSQQVPASTSEQQDKRVVEGSFGSRQVSTKEDKIQKRDKFDEASSKEAQRVKPNKIPERRLSFLKRMFPGSSASKTHTSVSKERPPVPLPAQMVTERTLKAGDVSRTSEVVKSTDVSKKDTKILKSKLPTTLSQKAGESSNVPTEPTRIPAFKDVLQELVKHYAEKQASKALIENVACKEVAEKTSSRFMGLGLAVPATMTPLSLTSKTDTLQKGSVRQNPFLLKDLETMKSPSPPMSPRFYTTTVDDSDMICPTVQGFIHARESRRVASRARIDDLRRRVESVAEAPTGSPNFATTTIAEETEVPAAKDFPRPHAIVQVEKKRADRDIACRPQSSCQAITTVGNKPFKVCPWGDSFSATDETPSVESRTEGNVPPNSQPAQILSLKQELEAADPSAGVNLEQTFMAPRMDAHWSITTPEAVLGSMDVESSETSVGGLRATFKRSVNVASQIIVPYEQDTRVIPALKSKKGKWNKGKKKVNFQEKPFTDVLAEIEDDYEEFEKKAASRQDDFNVRADNDSVAEASVKISASEEDDDGTGYAFVESRAEAAKERGIEHPGKEPIEAQTRLPLTQGAASHNTRLAIQQSSFQIYQMMQGGNLIELATSSRHLSVTPSRTVSHPFCRSDEGPLLPSASTTLSFLSSDSNVSVGHRATDLTCLHALAEVAAPYEEIGDGKSQSGVANLPVTRKPEPPAPLELHHRQLEPQLHPRQQYQAGEHPPQQQCQGKLRPSPSQSLSGEEKSARSSRRSRMLEQGRCQDGVENRSARPPKRPNTGDRQRMGRFTAKERRWGDDILRVIMMGNKHYLRERSLSTPRPRSASIIGAAPLLDETQYITQQIEQTHAAVSDADHACPSPELRQAALTAQVVATEVRSQDSSAGAISGLVQPWTDQRVLSTTSPSGQMSPRSPQRMCSRPPSSLVSPDPHGARHVTWGLGGEQRKMDTIAEAVCEIELKDPQAVMGALALKVSELETAGDVFSGDSLAKSPIQVVVVDDNENLAPSLASGLGTESRLTPICPQWDVCERDLMASVKMLSAAVGTPESFEKSIELPSPEGLLMSETSTMPSRVDTVGLSSVGGSVVLDACASALSYTRTGSSKNVRSRRLSTKLLEGPCFESIYNSILQPGSSSVVSLNIPGLGSRDFTGFYAPRDRLSGPTFEQSTFSCRTDGSKIDGGSADAATTLVSASFVPDTQEHGGFDEVHARRRVDTTAIRSQEPTNSMPPPTDRPRRRSGSRRSGSQRRASRTPRSGTLSRQVSSAALPEGSVVEVMATESKGGPAAVDVDSEEERSSFFSFEESVSETSLVPDATNLDWSATSHASRSRSDIA</sequence>
<feature type="compositionally biased region" description="Basic residues" evidence="1">
    <location>
        <begin position="1676"/>
        <end position="1693"/>
    </location>
</feature>
<feature type="region of interest" description="Disordered" evidence="1">
    <location>
        <begin position="262"/>
        <end position="302"/>
    </location>
</feature>
<accession>A0A9J6DWC6</accession>